<feature type="region of interest" description="Disordered" evidence="1">
    <location>
        <begin position="160"/>
        <end position="226"/>
    </location>
</feature>
<feature type="region of interest" description="Disordered" evidence="1">
    <location>
        <begin position="249"/>
        <end position="271"/>
    </location>
</feature>
<feature type="compositionally biased region" description="Low complexity" evidence="1">
    <location>
        <begin position="564"/>
        <end position="583"/>
    </location>
</feature>
<evidence type="ECO:0000313" key="3">
    <source>
        <dbReference type="EMBL" id="KAG2436597.1"/>
    </source>
</evidence>
<gene>
    <name evidence="3" type="ORF">HYH02_011534</name>
</gene>
<dbReference type="Proteomes" id="UP000613740">
    <property type="component" value="Unassembled WGS sequence"/>
</dbReference>
<dbReference type="OrthoDB" id="9970435at2759"/>
<sequence length="603" mass="61059">MHGTPRQSISCEPGHGGTPRANGAVSGAHHLTLSLAHGADAAVHLEAGAGHSHPHDELATPTLKSAFAAVPAMGAAQNGSPGNYGLEADGGAGGGVYDDPSSYPLAGTSETSEEPLHAAGPGGPMSRLAGCLSILESIRMPALPGTGSGTQAAGAASAPASATGAAGAGGSASAAGPGPASLSHAASGGAAGTAAGGSVGGGGGSGRSRRLVGKMEPGSSLRRRDMSMSVMDVREAWDECAECRPLSLSGPDGDGCGGAEGPASPSSSGRPFMVRGQDYMKTKVKIPARGAIYRLLAADVVSSDTKLTHVAKLVNMAALHRMACGAPAAAAPGTGAGAGGGGASGGVTAPQVDPQLPPLLIITIMLPLYPATLFGGNDGPSQSLVYYFALPPGFNPAAFENQTALGLLRRFVTNGREADGSPTRDRLKLIPRVVNVDEWAAKGPLSPAEHKLLATYNDKPILTRPQHYFYSGPGYLEVDIDIHSYQFLARKAFSAYFNRLQSVIFENAFVIQGNCPEELPEQVLGAVRMYRLDMMRPRPLRDFLHPPVAPAGGAAPLLAAPAQPAVPAAANSSNPPAQPQSAATGVAEALEEEEPGNPYDESP</sequence>
<protein>
    <recommendedName>
        <fullName evidence="2">Protein ENHANCED DISEASE RESISTANCE 2 C-terminal domain-containing protein</fullName>
    </recommendedName>
</protein>
<dbReference type="EMBL" id="JAEHOD010000049">
    <property type="protein sequence ID" value="KAG2436597.1"/>
    <property type="molecule type" value="Genomic_DNA"/>
</dbReference>
<reference evidence="3" key="1">
    <citation type="journal article" date="2020" name="bioRxiv">
        <title>Comparative genomics of Chlamydomonas.</title>
        <authorList>
            <person name="Craig R.J."/>
            <person name="Hasan A.R."/>
            <person name="Ness R.W."/>
            <person name="Keightley P.D."/>
        </authorList>
    </citation>
    <scope>NUCLEOTIDE SEQUENCE</scope>
    <source>
        <strain evidence="3">CCAP 11/173</strain>
    </source>
</reference>
<feature type="compositionally biased region" description="Gly residues" evidence="1">
    <location>
        <begin position="189"/>
        <end position="206"/>
    </location>
</feature>
<evidence type="ECO:0000313" key="4">
    <source>
        <dbReference type="Proteomes" id="UP000613740"/>
    </source>
</evidence>
<feature type="region of interest" description="Disordered" evidence="1">
    <location>
        <begin position="564"/>
        <end position="603"/>
    </location>
</feature>
<name>A0A835T0C8_9CHLO</name>
<feature type="compositionally biased region" description="Polar residues" evidence="1">
    <location>
        <begin position="1"/>
        <end position="10"/>
    </location>
</feature>
<organism evidence="3 4">
    <name type="scientific">Chlamydomonas schloesseri</name>
    <dbReference type="NCBI Taxonomy" id="2026947"/>
    <lineage>
        <taxon>Eukaryota</taxon>
        <taxon>Viridiplantae</taxon>
        <taxon>Chlorophyta</taxon>
        <taxon>core chlorophytes</taxon>
        <taxon>Chlorophyceae</taxon>
        <taxon>CS clade</taxon>
        <taxon>Chlamydomonadales</taxon>
        <taxon>Chlamydomonadaceae</taxon>
        <taxon>Chlamydomonas</taxon>
    </lineage>
</organism>
<dbReference type="AlphaFoldDB" id="A0A835T0C8"/>
<evidence type="ECO:0000256" key="1">
    <source>
        <dbReference type="SAM" id="MobiDB-lite"/>
    </source>
</evidence>
<feature type="region of interest" description="Disordered" evidence="1">
    <location>
        <begin position="76"/>
        <end position="123"/>
    </location>
</feature>
<dbReference type="InterPro" id="IPR009769">
    <property type="entry name" value="EDR2_C"/>
</dbReference>
<accession>A0A835T0C8</accession>
<feature type="region of interest" description="Disordered" evidence="1">
    <location>
        <begin position="1"/>
        <end position="25"/>
    </location>
</feature>
<dbReference type="PANTHER" id="PTHR31558">
    <property type="entry name" value="CW14 PROTEIN"/>
    <property type="match status" value="1"/>
</dbReference>
<feature type="domain" description="Protein ENHANCED DISEASE RESISTANCE 2 C-terminal" evidence="2">
    <location>
        <begin position="268"/>
        <end position="533"/>
    </location>
</feature>
<dbReference type="Pfam" id="PF07059">
    <property type="entry name" value="EDR2_C"/>
    <property type="match status" value="1"/>
</dbReference>
<keyword evidence="4" id="KW-1185">Reference proteome</keyword>
<comment type="caution">
    <text evidence="3">The sequence shown here is derived from an EMBL/GenBank/DDBJ whole genome shotgun (WGS) entry which is preliminary data.</text>
</comment>
<feature type="compositionally biased region" description="Low complexity" evidence="1">
    <location>
        <begin position="160"/>
        <end position="188"/>
    </location>
</feature>
<proteinExistence type="predicted"/>
<evidence type="ECO:0000259" key="2">
    <source>
        <dbReference type="Pfam" id="PF07059"/>
    </source>
</evidence>
<dbReference type="PANTHER" id="PTHR31558:SF3">
    <property type="entry name" value="CW14 PROTEIN"/>
    <property type="match status" value="1"/>
</dbReference>